<protein>
    <submittedName>
        <fullName evidence="2">Ricin-type beta-trefoil lectin protein</fullName>
    </submittedName>
</protein>
<evidence type="ECO:0000313" key="3">
    <source>
        <dbReference type="Proteomes" id="UP000272729"/>
    </source>
</evidence>
<proteinExistence type="predicted"/>
<dbReference type="SMART" id="SM00458">
    <property type="entry name" value="RICIN"/>
    <property type="match status" value="1"/>
</dbReference>
<keyword evidence="3" id="KW-1185">Reference proteome</keyword>
<dbReference type="CDD" id="cd23418">
    <property type="entry name" value="beta-trefoil_Ricin_XLN-like"/>
    <property type="match status" value="1"/>
</dbReference>
<evidence type="ECO:0000313" key="2">
    <source>
        <dbReference type="EMBL" id="RKT74605.1"/>
    </source>
</evidence>
<feature type="domain" description="Ricin B lectin" evidence="1">
    <location>
        <begin position="257"/>
        <end position="384"/>
    </location>
</feature>
<accession>A0A495XN24</accession>
<dbReference type="InterPro" id="IPR000772">
    <property type="entry name" value="Ricin_B_lectin"/>
</dbReference>
<dbReference type="PROSITE" id="PS50231">
    <property type="entry name" value="RICIN_B_LECTIN"/>
    <property type="match status" value="1"/>
</dbReference>
<dbReference type="Pfam" id="PF00652">
    <property type="entry name" value="Ricin_B_lectin"/>
    <property type="match status" value="1"/>
</dbReference>
<organism evidence="2 3">
    <name type="scientific">Saccharothrix variisporea</name>
    <dbReference type="NCBI Taxonomy" id="543527"/>
    <lineage>
        <taxon>Bacteria</taxon>
        <taxon>Bacillati</taxon>
        <taxon>Actinomycetota</taxon>
        <taxon>Actinomycetes</taxon>
        <taxon>Pseudonocardiales</taxon>
        <taxon>Pseudonocardiaceae</taxon>
        <taxon>Saccharothrix</taxon>
    </lineage>
</organism>
<dbReference type="InterPro" id="IPR035992">
    <property type="entry name" value="Ricin_B-like_lectins"/>
</dbReference>
<name>A0A495XN24_9PSEU</name>
<dbReference type="EMBL" id="RBXR01000001">
    <property type="protein sequence ID" value="RKT74605.1"/>
    <property type="molecule type" value="Genomic_DNA"/>
</dbReference>
<gene>
    <name evidence="2" type="ORF">DFJ66_7968</name>
</gene>
<dbReference type="Gene3D" id="2.80.10.50">
    <property type="match status" value="2"/>
</dbReference>
<evidence type="ECO:0000259" key="1">
    <source>
        <dbReference type="SMART" id="SM00458"/>
    </source>
</evidence>
<dbReference type="GO" id="GO:0030246">
    <property type="term" value="F:carbohydrate binding"/>
    <property type="evidence" value="ECO:0007669"/>
    <property type="project" value="UniProtKB-KW"/>
</dbReference>
<dbReference type="Gene3D" id="2.115.10.20">
    <property type="entry name" value="Glycosyl hydrolase domain, family 43"/>
    <property type="match status" value="1"/>
</dbReference>
<reference evidence="2 3" key="1">
    <citation type="submission" date="2018-10" db="EMBL/GenBank/DDBJ databases">
        <title>Sequencing the genomes of 1000 actinobacteria strains.</title>
        <authorList>
            <person name="Klenk H.-P."/>
        </authorList>
    </citation>
    <scope>NUCLEOTIDE SEQUENCE [LARGE SCALE GENOMIC DNA]</scope>
    <source>
        <strain evidence="2 3">DSM 43911</strain>
    </source>
</reference>
<keyword evidence="2" id="KW-0430">Lectin</keyword>
<dbReference type="InterPro" id="IPR023296">
    <property type="entry name" value="Glyco_hydro_beta-prop_sf"/>
</dbReference>
<dbReference type="SUPFAM" id="SSF75005">
    <property type="entry name" value="Arabinanase/levansucrase/invertase"/>
    <property type="match status" value="1"/>
</dbReference>
<dbReference type="AlphaFoldDB" id="A0A495XN24"/>
<comment type="caution">
    <text evidence="2">The sequence shown here is derived from an EMBL/GenBank/DDBJ whole genome shotgun (WGS) entry which is preliminary data.</text>
</comment>
<dbReference type="SUPFAM" id="SSF50370">
    <property type="entry name" value="Ricin B-like lectins"/>
    <property type="match status" value="1"/>
</dbReference>
<sequence>MGLPRHPRHEPTLYGPYTDQGLTWPSVDGGKGHNVSPLQLKDGSYAVTISGTSPGKVFTSPSLDGPWTARGDVVVASGPYSSSFRTQDNLRIILRPDGKYEAITSNFQLATADNVTGPYTVLTPRLFDQIAGSPNQDMADPLLFYTGHTYHVIFNNWRAKKAYHYTSSDGVTNWTLQPGIAYDPTAGFIRYTDGTVNNWTKLERPGVYIENGHAVAMTFAAIDVEKENDLGNGQHGSKVIVVPFDGAGLDDTSPGPQGSMIVGGQSGRCVDVPGASTTNGTQVQLWDCGGQPNQRWTATSGKQLQVYGNKCLDASGRGTTNGTQVVIWDCNGQSNQQWNINTNGTITGVQSGLCLDATANGTANGTKLILWTCNGGQNQRWTLRS</sequence>
<dbReference type="Proteomes" id="UP000272729">
    <property type="component" value="Unassembled WGS sequence"/>
</dbReference>